<dbReference type="SUPFAM" id="SSF50494">
    <property type="entry name" value="Trypsin-like serine proteases"/>
    <property type="match status" value="1"/>
</dbReference>
<evidence type="ECO:0000313" key="5">
    <source>
        <dbReference type="Proteomes" id="UP000001292"/>
    </source>
</evidence>
<dbReference type="PANTHER" id="PTHR24252:SF7">
    <property type="entry name" value="HYALIN"/>
    <property type="match status" value="1"/>
</dbReference>
<dbReference type="PRINTS" id="PR00722">
    <property type="entry name" value="CHYMOTRYPSIN"/>
</dbReference>
<organism evidence="5">
    <name type="scientific">Drosophila sechellia</name>
    <name type="common">Fruit fly</name>
    <dbReference type="NCBI Taxonomy" id="7238"/>
    <lineage>
        <taxon>Eukaryota</taxon>
        <taxon>Metazoa</taxon>
        <taxon>Ecdysozoa</taxon>
        <taxon>Arthropoda</taxon>
        <taxon>Hexapoda</taxon>
        <taxon>Insecta</taxon>
        <taxon>Pterygota</taxon>
        <taxon>Neoptera</taxon>
        <taxon>Endopterygota</taxon>
        <taxon>Diptera</taxon>
        <taxon>Brachycera</taxon>
        <taxon>Muscomorpha</taxon>
        <taxon>Ephydroidea</taxon>
        <taxon>Drosophilidae</taxon>
        <taxon>Drosophila</taxon>
        <taxon>Sophophora</taxon>
    </lineage>
</organism>
<dbReference type="SMART" id="SM00020">
    <property type="entry name" value="Tryp_SPc"/>
    <property type="match status" value="1"/>
</dbReference>
<dbReference type="CDD" id="cd00190">
    <property type="entry name" value="Tryp_SPc"/>
    <property type="match status" value="1"/>
</dbReference>
<evidence type="ECO:0000256" key="1">
    <source>
        <dbReference type="ARBA" id="ARBA00023157"/>
    </source>
</evidence>
<gene>
    <name evidence="4" type="primary">Dsec\GM15869</name>
    <name evidence="4" type="ORF">Dsec_GM15869</name>
</gene>
<accession>B4I7X2</accession>
<keyword evidence="5" id="KW-1185">Reference proteome</keyword>
<evidence type="ECO:0000256" key="2">
    <source>
        <dbReference type="RuleBase" id="RU363034"/>
    </source>
</evidence>
<name>B4I7X2_DROSE</name>
<dbReference type="PROSITE" id="PS00135">
    <property type="entry name" value="TRYPSIN_SER"/>
    <property type="match status" value="1"/>
</dbReference>
<reference evidence="4 5" key="1">
    <citation type="journal article" date="2007" name="Nature">
        <title>Evolution of genes and genomes on the Drosophila phylogeny.</title>
        <authorList>
            <consortium name="Drosophila 12 Genomes Consortium"/>
            <person name="Clark A.G."/>
            <person name="Eisen M.B."/>
            <person name="Smith D.R."/>
            <person name="Bergman C.M."/>
            <person name="Oliver B."/>
            <person name="Markow T.A."/>
            <person name="Kaufman T.C."/>
            <person name="Kellis M."/>
            <person name="Gelbart W."/>
            <person name="Iyer V.N."/>
            <person name="Pollard D.A."/>
            <person name="Sackton T.B."/>
            <person name="Larracuente A.M."/>
            <person name="Singh N.D."/>
            <person name="Abad J.P."/>
            <person name="Abt D.N."/>
            <person name="Adryan B."/>
            <person name="Aguade M."/>
            <person name="Akashi H."/>
            <person name="Anderson W.W."/>
            <person name="Aquadro C.F."/>
            <person name="Ardell D.H."/>
            <person name="Arguello R."/>
            <person name="Artieri C.G."/>
            <person name="Barbash D.A."/>
            <person name="Barker D."/>
            <person name="Barsanti P."/>
            <person name="Batterham P."/>
            <person name="Batzoglou S."/>
            <person name="Begun D."/>
            <person name="Bhutkar A."/>
            <person name="Blanco E."/>
            <person name="Bosak S.A."/>
            <person name="Bradley R.K."/>
            <person name="Brand A.D."/>
            <person name="Brent M.R."/>
            <person name="Brooks A.N."/>
            <person name="Brown R.H."/>
            <person name="Butlin R.K."/>
            <person name="Caggese C."/>
            <person name="Calvi B.R."/>
            <person name="Bernardo de Carvalho A."/>
            <person name="Caspi A."/>
            <person name="Castrezana S."/>
            <person name="Celniker S.E."/>
            <person name="Chang J.L."/>
            <person name="Chapple C."/>
            <person name="Chatterji S."/>
            <person name="Chinwalla A."/>
            <person name="Civetta A."/>
            <person name="Clifton S.W."/>
            <person name="Comeron J.M."/>
            <person name="Costello J.C."/>
            <person name="Coyne J.A."/>
            <person name="Daub J."/>
            <person name="David R.G."/>
            <person name="Delcher A.L."/>
            <person name="Delehaunty K."/>
            <person name="Do C.B."/>
            <person name="Ebling H."/>
            <person name="Edwards K."/>
            <person name="Eickbush T."/>
            <person name="Evans J.D."/>
            <person name="Filipski A."/>
            <person name="Findeiss S."/>
            <person name="Freyhult E."/>
            <person name="Fulton L."/>
            <person name="Fulton R."/>
            <person name="Garcia A.C."/>
            <person name="Gardiner A."/>
            <person name="Garfield D.A."/>
            <person name="Garvin B.E."/>
            <person name="Gibson G."/>
            <person name="Gilbert D."/>
            <person name="Gnerre S."/>
            <person name="Godfrey J."/>
            <person name="Good R."/>
            <person name="Gotea V."/>
            <person name="Gravely B."/>
            <person name="Greenberg A.J."/>
            <person name="Griffiths-Jones S."/>
            <person name="Gross S."/>
            <person name="Guigo R."/>
            <person name="Gustafson E.A."/>
            <person name="Haerty W."/>
            <person name="Hahn M.W."/>
            <person name="Halligan D.L."/>
            <person name="Halpern A.L."/>
            <person name="Halter G.M."/>
            <person name="Han M.V."/>
            <person name="Heger A."/>
            <person name="Hillier L."/>
            <person name="Hinrichs A.S."/>
            <person name="Holmes I."/>
            <person name="Hoskins R.A."/>
            <person name="Hubisz M.J."/>
            <person name="Hultmark D."/>
            <person name="Huntley M.A."/>
            <person name="Jaffe D.B."/>
            <person name="Jagadeeshan S."/>
            <person name="Jeck W.R."/>
            <person name="Johnson J."/>
            <person name="Jones C.D."/>
            <person name="Jordan W.C."/>
            <person name="Karpen G.H."/>
            <person name="Kataoka E."/>
            <person name="Keightley P.D."/>
            <person name="Kheradpour P."/>
            <person name="Kirkness E.F."/>
            <person name="Koerich L.B."/>
            <person name="Kristiansen K."/>
            <person name="Kudrna D."/>
            <person name="Kulathinal R.J."/>
            <person name="Kumar S."/>
            <person name="Kwok R."/>
            <person name="Lander E."/>
            <person name="Langley C.H."/>
            <person name="Lapoint R."/>
            <person name="Lazzaro B.P."/>
            <person name="Lee S.J."/>
            <person name="Levesque L."/>
            <person name="Li R."/>
            <person name="Lin C.F."/>
            <person name="Lin M.F."/>
            <person name="Lindblad-Toh K."/>
            <person name="Llopart A."/>
            <person name="Long M."/>
            <person name="Low L."/>
            <person name="Lozovsky E."/>
            <person name="Lu J."/>
            <person name="Luo M."/>
            <person name="Machado C.A."/>
            <person name="Makalowski W."/>
            <person name="Marzo M."/>
            <person name="Matsuda M."/>
            <person name="Matzkin L."/>
            <person name="McAllister B."/>
            <person name="McBride C.S."/>
            <person name="McKernan B."/>
            <person name="McKernan K."/>
            <person name="Mendez-Lago M."/>
            <person name="Minx P."/>
            <person name="Mollenhauer M.U."/>
            <person name="Montooth K."/>
            <person name="Mount S.M."/>
            <person name="Mu X."/>
            <person name="Myers E."/>
            <person name="Negre B."/>
            <person name="Newfeld S."/>
            <person name="Nielsen R."/>
            <person name="Noor M.A."/>
            <person name="O'Grady P."/>
            <person name="Pachter L."/>
            <person name="Papaceit M."/>
            <person name="Parisi M.J."/>
            <person name="Parisi M."/>
            <person name="Parts L."/>
            <person name="Pedersen J.S."/>
            <person name="Pesole G."/>
            <person name="Phillippy A.M."/>
            <person name="Ponting C.P."/>
            <person name="Pop M."/>
            <person name="Porcelli D."/>
            <person name="Powell J.R."/>
            <person name="Prohaska S."/>
            <person name="Pruitt K."/>
            <person name="Puig M."/>
            <person name="Quesneville H."/>
            <person name="Ram K.R."/>
            <person name="Rand D."/>
            <person name="Rasmussen M.D."/>
            <person name="Reed L.K."/>
            <person name="Reenan R."/>
            <person name="Reily A."/>
            <person name="Remington K.A."/>
            <person name="Rieger T.T."/>
            <person name="Ritchie M.G."/>
            <person name="Robin C."/>
            <person name="Rogers Y.H."/>
            <person name="Rohde C."/>
            <person name="Rozas J."/>
            <person name="Rubenfield M.J."/>
            <person name="Ruiz A."/>
            <person name="Russo S."/>
            <person name="Salzberg S.L."/>
            <person name="Sanchez-Gracia A."/>
            <person name="Saranga D.J."/>
            <person name="Sato H."/>
            <person name="Schaeffer S.W."/>
            <person name="Schatz M.C."/>
            <person name="Schlenke T."/>
            <person name="Schwartz R."/>
            <person name="Segarra C."/>
            <person name="Singh R.S."/>
            <person name="Sirot L."/>
            <person name="Sirota M."/>
            <person name="Sisneros N.B."/>
            <person name="Smith C.D."/>
            <person name="Smith T.F."/>
            <person name="Spieth J."/>
            <person name="Stage D.E."/>
            <person name="Stark A."/>
            <person name="Stephan W."/>
            <person name="Strausberg R.L."/>
            <person name="Strempel S."/>
            <person name="Sturgill D."/>
            <person name="Sutton G."/>
            <person name="Sutton G.G."/>
            <person name="Tao W."/>
            <person name="Teichmann S."/>
            <person name="Tobari Y.N."/>
            <person name="Tomimura Y."/>
            <person name="Tsolas J.M."/>
            <person name="Valente V.L."/>
            <person name="Venter E."/>
            <person name="Venter J.C."/>
            <person name="Vicario S."/>
            <person name="Vieira F.G."/>
            <person name="Vilella A.J."/>
            <person name="Villasante A."/>
            <person name="Walenz B."/>
            <person name="Wang J."/>
            <person name="Wasserman M."/>
            <person name="Watts T."/>
            <person name="Wilson D."/>
            <person name="Wilson R.K."/>
            <person name="Wing R.A."/>
            <person name="Wolfner M.F."/>
            <person name="Wong A."/>
            <person name="Wong G.K."/>
            <person name="Wu C.I."/>
            <person name="Wu G."/>
            <person name="Yamamoto D."/>
            <person name="Yang H.P."/>
            <person name="Yang S.P."/>
            <person name="Yorke J.A."/>
            <person name="Yoshida K."/>
            <person name="Zdobnov E."/>
            <person name="Zhang P."/>
            <person name="Zhang Y."/>
            <person name="Zimin A.V."/>
            <person name="Baldwin J."/>
            <person name="Abdouelleil A."/>
            <person name="Abdulkadir J."/>
            <person name="Abebe A."/>
            <person name="Abera B."/>
            <person name="Abreu J."/>
            <person name="Acer S.C."/>
            <person name="Aftuck L."/>
            <person name="Alexander A."/>
            <person name="An P."/>
            <person name="Anderson E."/>
            <person name="Anderson S."/>
            <person name="Arachi H."/>
            <person name="Azer M."/>
            <person name="Bachantsang P."/>
            <person name="Barry A."/>
            <person name="Bayul T."/>
            <person name="Berlin A."/>
            <person name="Bessette D."/>
            <person name="Bloom T."/>
            <person name="Blye J."/>
            <person name="Boguslavskiy L."/>
            <person name="Bonnet C."/>
            <person name="Boukhgalter B."/>
            <person name="Bourzgui I."/>
            <person name="Brown A."/>
            <person name="Cahill P."/>
            <person name="Channer S."/>
            <person name="Cheshatsang Y."/>
            <person name="Chuda L."/>
            <person name="Citroen M."/>
            <person name="Collymore A."/>
            <person name="Cooke P."/>
            <person name="Costello M."/>
            <person name="D'Aco K."/>
            <person name="Daza R."/>
            <person name="De Haan G."/>
            <person name="DeGray S."/>
            <person name="DeMaso C."/>
            <person name="Dhargay N."/>
            <person name="Dooley K."/>
            <person name="Dooley E."/>
            <person name="Doricent M."/>
            <person name="Dorje P."/>
            <person name="Dorjee K."/>
            <person name="Dupes A."/>
            <person name="Elong R."/>
            <person name="Falk J."/>
            <person name="Farina A."/>
            <person name="Faro S."/>
            <person name="Ferguson D."/>
            <person name="Fisher S."/>
            <person name="Foley C.D."/>
            <person name="Franke A."/>
            <person name="Friedrich D."/>
            <person name="Gadbois L."/>
            <person name="Gearin G."/>
            <person name="Gearin C.R."/>
            <person name="Giannoukos G."/>
            <person name="Goode T."/>
            <person name="Graham J."/>
            <person name="Grandbois E."/>
            <person name="Grewal S."/>
            <person name="Gyaltsen K."/>
            <person name="Hafez N."/>
            <person name="Hagos B."/>
            <person name="Hall J."/>
            <person name="Henson C."/>
            <person name="Hollinger A."/>
            <person name="Honan T."/>
            <person name="Huard M.D."/>
            <person name="Hughes L."/>
            <person name="Hurhula B."/>
            <person name="Husby M.E."/>
            <person name="Kamat A."/>
            <person name="Kanga B."/>
            <person name="Kashin S."/>
            <person name="Khazanovich D."/>
            <person name="Kisner P."/>
            <person name="Lance K."/>
            <person name="Lara M."/>
            <person name="Lee W."/>
            <person name="Lennon N."/>
            <person name="Letendre F."/>
            <person name="LeVine R."/>
            <person name="Lipovsky A."/>
            <person name="Liu X."/>
            <person name="Liu J."/>
            <person name="Liu S."/>
            <person name="Lokyitsang T."/>
            <person name="Lokyitsang Y."/>
            <person name="Lubonja R."/>
            <person name="Lui A."/>
            <person name="MacDonald P."/>
            <person name="Magnisalis V."/>
            <person name="Maru K."/>
            <person name="Matthews C."/>
            <person name="McCusker W."/>
            <person name="McDonough S."/>
            <person name="Mehta T."/>
            <person name="Meldrim J."/>
            <person name="Meneus L."/>
            <person name="Mihai O."/>
            <person name="Mihalev A."/>
            <person name="Mihova T."/>
            <person name="Mittelman R."/>
            <person name="Mlenga V."/>
            <person name="Montmayeur A."/>
            <person name="Mulrain L."/>
            <person name="Navidi A."/>
            <person name="Naylor J."/>
            <person name="Negash T."/>
            <person name="Nguyen T."/>
            <person name="Nguyen N."/>
            <person name="Nicol R."/>
            <person name="Norbu C."/>
            <person name="Norbu N."/>
            <person name="Novod N."/>
            <person name="O'Neill B."/>
            <person name="Osman S."/>
            <person name="Markiewicz E."/>
            <person name="Oyono O.L."/>
            <person name="Patti C."/>
            <person name="Phunkhang P."/>
            <person name="Pierre F."/>
            <person name="Priest M."/>
            <person name="Raghuraman S."/>
            <person name="Rege F."/>
            <person name="Reyes R."/>
            <person name="Rise C."/>
            <person name="Rogov P."/>
            <person name="Ross K."/>
            <person name="Ryan E."/>
            <person name="Settipalli S."/>
            <person name="Shea T."/>
            <person name="Sherpa N."/>
            <person name="Shi L."/>
            <person name="Shih D."/>
            <person name="Sparrow T."/>
            <person name="Spaulding J."/>
            <person name="Stalker J."/>
            <person name="Stange-Thomann N."/>
            <person name="Stavropoulos S."/>
            <person name="Stone C."/>
            <person name="Strader C."/>
            <person name="Tesfaye S."/>
            <person name="Thomson T."/>
            <person name="Thoulutsang Y."/>
            <person name="Thoulutsang D."/>
            <person name="Topham K."/>
            <person name="Topping I."/>
            <person name="Tsamla T."/>
            <person name="Vassiliev H."/>
            <person name="Vo A."/>
            <person name="Wangchuk T."/>
            <person name="Wangdi T."/>
            <person name="Weiand M."/>
            <person name="Wilkinson J."/>
            <person name="Wilson A."/>
            <person name="Yadav S."/>
            <person name="Young G."/>
            <person name="Yu Q."/>
            <person name="Zembek L."/>
            <person name="Zhong D."/>
            <person name="Zimmer A."/>
            <person name="Zwirko Z."/>
            <person name="Jaffe D.B."/>
            <person name="Alvarez P."/>
            <person name="Brockman W."/>
            <person name="Butler J."/>
            <person name="Chin C."/>
            <person name="Gnerre S."/>
            <person name="Grabherr M."/>
            <person name="Kleber M."/>
            <person name="Mauceli E."/>
            <person name="MacCallum I."/>
        </authorList>
    </citation>
    <scope>NUCLEOTIDE SEQUENCE [LARGE SCALE GENOMIC DNA]</scope>
    <source>
        <strain evidence="5">Rob3c / Tucson 14021-0248.25</strain>
    </source>
</reference>
<keyword evidence="2" id="KW-0378">Hydrolase</keyword>
<dbReference type="GO" id="GO:0006508">
    <property type="term" value="P:proteolysis"/>
    <property type="evidence" value="ECO:0007669"/>
    <property type="project" value="UniProtKB-KW"/>
</dbReference>
<dbReference type="GO" id="GO:0004252">
    <property type="term" value="F:serine-type endopeptidase activity"/>
    <property type="evidence" value="ECO:0007669"/>
    <property type="project" value="InterPro"/>
</dbReference>
<dbReference type="PROSITE" id="PS00134">
    <property type="entry name" value="TRYPSIN_HIS"/>
    <property type="match status" value="1"/>
</dbReference>
<keyword evidence="1" id="KW-1015">Disulfide bond</keyword>
<dbReference type="InterPro" id="IPR009003">
    <property type="entry name" value="Peptidase_S1_PA"/>
</dbReference>
<dbReference type="Pfam" id="PF00089">
    <property type="entry name" value="Trypsin"/>
    <property type="match status" value="1"/>
</dbReference>
<proteinExistence type="predicted"/>
<keyword evidence="2" id="KW-0645">Protease</keyword>
<dbReference type="FunFam" id="2.40.10.10:FF:000141">
    <property type="entry name" value="Enterokinase light chain"/>
    <property type="match status" value="1"/>
</dbReference>
<feature type="domain" description="Peptidase S1" evidence="3">
    <location>
        <begin position="58"/>
        <end position="300"/>
    </location>
</feature>
<dbReference type="PANTHER" id="PTHR24252">
    <property type="entry name" value="ACROSIN-RELATED"/>
    <property type="match status" value="1"/>
</dbReference>
<dbReference type="Gene3D" id="2.40.10.10">
    <property type="entry name" value="Trypsin-like serine proteases"/>
    <property type="match status" value="2"/>
</dbReference>
<dbReference type="InterPro" id="IPR001254">
    <property type="entry name" value="Trypsin_dom"/>
</dbReference>
<dbReference type="InterPro" id="IPR043504">
    <property type="entry name" value="Peptidase_S1_PA_chymotrypsin"/>
</dbReference>
<sequence>MIRHTIQFSSEKSKEDEASVDSDRFILRLVQWFNRTGNNFHNNHKNHNNQQYNEQYEYYDNQNHSQETRVHQYPWMAVILIYDRFYCSGSLINDLYVLTAAHCVEGVPPELITLRFLEHNRSHSNDDIVIQRYVSRVKVHELYNPRSFDNDIAILRLNQPVDMRHHRLRPICLPVQSYNFDHELGIVAGWGAQREGGFGTDTLREVEVVVLPQSECRNGTTYRPGQITDNMVCAGYVSEGGKDACSGDSGGPLQTTFDEQPGQYQLAGIVSWGVGCARPQSPGVYTRVNQYLRWLGSNTPGGCHCMPYPEEDY</sequence>
<dbReference type="EMBL" id="CH480824">
    <property type="protein sequence ID" value="EDW56697.1"/>
    <property type="molecule type" value="Genomic_DNA"/>
</dbReference>
<dbReference type="STRING" id="7238.B4I7X2"/>
<dbReference type="Proteomes" id="UP000001292">
    <property type="component" value="Unassembled WGS sequence"/>
</dbReference>
<dbReference type="PhylomeDB" id="B4I7X2"/>
<dbReference type="InterPro" id="IPR033116">
    <property type="entry name" value="TRYPSIN_SER"/>
</dbReference>
<dbReference type="MEROPS" id="S01.B37"/>
<evidence type="ECO:0000259" key="3">
    <source>
        <dbReference type="PROSITE" id="PS50240"/>
    </source>
</evidence>
<dbReference type="AlphaFoldDB" id="B4I7X2"/>
<dbReference type="InterPro" id="IPR018114">
    <property type="entry name" value="TRYPSIN_HIS"/>
</dbReference>
<evidence type="ECO:0000313" key="4">
    <source>
        <dbReference type="EMBL" id="EDW56697.1"/>
    </source>
</evidence>
<dbReference type="OMA" id="CMPYPEE"/>
<dbReference type="InterPro" id="IPR001314">
    <property type="entry name" value="Peptidase_S1A"/>
</dbReference>
<dbReference type="HOGENOM" id="CLU_006842_0_0_1"/>
<dbReference type="PROSITE" id="PS50240">
    <property type="entry name" value="TRYPSIN_DOM"/>
    <property type="match status" value="1"/>
</dbReference>
<keyword evidence="2" id="KW-0720">Serine protease</keyword>
<protein>
    <submittedName>
        <fullName evidence="4">GM15869</fullName>
    </submittedName>
</protein>